<proteinExistence type="predicted"/>
<evidence type="ECO:0000256" key="1">
    <source>
        <dbReference type="SAM" id="MobiDB-lite"/>
    </source>
</evidence>
<gene>
    <name evidence="2" type="ORF">MRATA1EN1_LOCUS15241</name>
</gene>
<evidence type="ECO:0000313" key="2">
    <source>
        <dbReference type="EMBL" id="CAI9166279.1"/>
    </source>
</evidence>
<name>A0ABN8YXN1_RANTA</name>
<keyword evidence="3" id="KW-1185">Reference proteome</keyword>
<feature type="region of interest" description="Disordered" evidence="1">
    <location>
        <begin position="1"/>
        <end position="25"/>
    </location>
</feature>
<sequence length="203" mass="21765">MGKKREEGGASGAGRAPGLVPQGMRKNTAGARFGVFFFPPKLAKSPRLRPKLQPLGSTLNLQWTRRRGQWAQPMPIKFTTTSTGGGEKKREKKIICEFSGPHTHSRRGTHTCPQAHKRQEGVGAGCQRGTGVVSADLSLDAKRPWPRALREGAREARPGPSAMMVAAVRSPFFSGGGAAMMQSPGPVVPRLRALLPAFSSPSF</sequence>
<organism evidence="2 3">
    <name type="scientific">Rangifer tarandus platyrhynchus</name>
    <name type="common">Svalbard reindeer</name>
    <dbReference type="NCBI Taxonomy" id="3082113"/>
    <lineage>
        <taxon>Eukaryota</taxon>
        <taxon>Metazoa</taxon>
        <taxon>Chordata</taxon>
        <taxon>Craniata</taxon>
        <taxon>Vertebrata</taxon>
        <taxon>Euteleostomi</taxon>
        <taxon>Mammalia</taxon>
        <taxon>Eutheria</taxon>
        <taxon>Laurasiatheria</taxon>
        <taxon>Artiodactyla</taxon>
        <taxon>Ruminantia</taxon>
        <taxon>Pecora</taxon>
        <taxon>Cervidae</taxon>
        <taxon>Odocoileinae</taxon>
        <taxon>Rangifer</taxon>
    </lineage>
</organism>
<reference evidence="2" key="1">
    <citation type="submission" date="2023-04" db="EMBL/GenBank/DDBJ databases">
        <authorList>
            <consortium name="ELIXIR-Norway"/>
        </authorList>
    </citation>
    <scope>NUCLEOTIDE SEQUENCE [LARGE SCALE GENOMIC DNA]</scope>
</reference>
<protein>
    <submittedName>
        <fullName evidence="2">Uncharacterized protein</fullName>
    </submittedName>
</protein>
<dbReference type="EMBL" id="OX459961">
    <property type="protein sequence ID" value="CAI9166279.1"/>
    <property type="molecule type" value="Genomic_DNA"/>
</dbReference>
<accession>A0ABN8YXN1</accession>
<dbReference type="Proteomes" id="UP001176941">
    <property type="component" value="Chromosome 25"/>
</dbReference>
<evidence type="ECO:0000313" key="3">
    <source>
        <dbReference type="Proteomes" id="UP001176941"/>
    </source>
</evidence>